<feature type="region of interest" description="Disordered" evidence="1">
    <location>
        <begin position="920"/>
        <end position="946"/>
    </location>
</feature>
<keyword evidence="2" id="KW-0472">Membrane</keyword>
<feature type="region of interest" description="Disordered" evidence="1">
    <location>
        <begin position="1"/>
        <end position="42"/>
    </location>
</feature>
<feature type="transmembrane region" description="Helical" evidence="2">
    <location>
        <begin position="773"/>
        <end position="791"/>
    </location>
</feature>
<keyword evidence="2" id="KW-0812">Transmembrane</keyword>
<organism evidence="3">
    <name type="scientific">Alexandrium monilatum</name>
    <dbReference type="NCBI Taxonomy" id="311494"/>
    <lineage>
        <taxon>Eukaryota</taxon>
        <taxon>Sar</taxon>
        <taxon>Alveolata</taxon>
        <taxon>Dinophyceae</taxon>
        <taxon>Gonyaulacales</taxon>
        <taxon>Pyrocystaceae</taxon>
        <taxon>Alexandrium</taxon>
    </lineage>
</organism>
<feature type="transmembrane region" description="Helical" evidence="2">
    <location>
        <begin position="811"/>
        <end position="833"/>
    </location>
</feature>
<keyword evidence="2" id="KW-1133">Transmembrane helix</keyword>
<proteinExistence type="predicted"/>
<evidence type="ECO:0000256" key="1">
    <source>
        <dbReference type="SAM" id="MobiDB-lite"/>
    </source>
</evidence>
<reference evidence="3" key="1">
    <citation type="submission" date="2021-01" db="EMBL/GenBank/DDBJ databases">
        <authorList>
            <person name="Corre E."/>
            <person name="Pelletier E."/>
            <person name="Niang G."/>
            <person name="Scheremetjew M."/>
            <person name="Finn R."/>
            <person name="Kale V."/>
            <person name="Holt S."/>
            <person name="Cochrane G."/>
            <person name="Meng A."/>
            <person name="Brown T."/>
            <person name="Cohen L."/>
        </authorList>
    </citation>
    <scope>NUCLEOTIDE SEQUENCE</scope>
    <source>
        <strain evidence="3">CCMP3105</strain>
    </source>
</reference>
<evidence type="ECO:0008006" key="4">
    <source>
        <dbReference type="Google" id="ProtNLM"/>
    </source>
</evidence>
<evidence type="ECO:0000256" key="2">
    <source>
        <dbReference type="SAM" id="Phobius"/>
    </source>
</evidence>
<feature type="region of interest" description="Disordered" evidence="1">
    <location>
        <begin position="220"/>
        <end position="241"/>
    </location>
</feature>
<dbReference type="AlphaFoldDB" id="A0A7S4UEZ8"/>
<feature type="transmembrane region" description="Helical" evidence="2">
    <location>
        <begin position="625"/>
        <end position="647"/>
    </location>
</feature>
<name>A0A7S4UEZ8_9DINO</name>
<dbReference type="PANTHER" id="PTHR10877:SF183">
    <property type="entry name" value="AT14535P-RELATED"/>
    <property type="match status" value="1"/>
</dbReference>
<dbReference type="InterPro" id="IPR051223">
    <property type="entry name" value="Polycystin"/>
</dbReference>
<feature type="transmembrane region" description="Helical" evidence="2">
    <location>
        <begin position="714"/>
        <end position="738"/>
    </location>
</feature>
<evidence type="ECO:0000313" key="3">
    <source>
        <dbReference type="EMBL" id="CAE4560717.1"/>
    </source>
</evidence>
<accession>A0A7S4UEZ8</accession>
<dbReference type="EMBL" id="HBNR01000433">
    <property type="protein sequence ID" value="CAE4560717.1"/>
    <property type="molecule type" value="Transcribed_RNA"/>
</dbReference>
<dbReference type="PANTHER" id="PTHR10877">
    <property type="entry name" value="POLYCYSTIN FAMILY MEMBER"/>
    <property type="match status" value="1"/>
</dbReference>
<feature type="transmembrane region" description="Helical" evidence="2">
    <location>
        <begin position="352"/>
        <end position="373"/>
    </location>
</feature>
<feature type="transmembrane region" description="Helical" evidence="2">
    <location>
        <begin position="871"/>
        <end position="896"/>
    </location>
</feature>
<feature type="transmembrane region" description="Helical" evidence="2">
    <location>
        <begin position="676"/>
        <end position="693"/>
    </location>
</feature>
<protein>
    <recommendedName>
        <fullName evidence="4">Polycystin domain-containing protein</fullName>
    </recommendedName>
</protein>
<gene>
    <name evidence="3" type="ORF">AMON00008_LOCUS336</name>
</gene>
<sequence>MADGDARGAKDGVEGFDPREKKPLEKVGRERLHELKREQKTAEVKVRKELEAEVKNMMNLQTKLNDCNKDYADRKSELDELRDVQSEKLNASQKVVMTRLASRTVDSFLQRRNRAFGVEENVDVDVHYLPDVEAGLSLRTGGEGAGSRDATFPVRLSENVSSLTKRAATYWGLDAEKVFFLDRDGRVVFEDMSLREIILPPLHNSSSSSATAASSALALESGGSAPSGSGGREGQVAKFSGNMSDDGLDLAESMEQWTVAGRNYNLTLVRAVRTGPIPLGSNANKPKGDGWQDFTFDRAKLTQDLKDTMAKYGDPEFEVPKVDMNDIPSLFDLIQSGKQKKAMRRADTACRAIEFIIFSLAFVLFHLVFVPAYNWSVSMRLLSVGIEHSFLDFNIGERTALGIKTFYEISDNSQLEAWQRGPLKRSVLPTGLPSQNLFVLSLRGVQYEATPTQVHPPVEWCPAPTSAPAAAGAGSAPAGANASLLNLSHAALHNGTNGALHNGTNGTNATGAASAAGSTASTTAAALKDCSPVSLKFCPNTRVVDVFTIALQDGDLVPACRAPFNGHTLLMWWDSLLGNNPFTYIEGEVSTYFGGKQMVIKTTNESNFESSIAPMSQNVEVESTAARAFMIFVYTPTLNGLFVYTFLVENTEAGGLLATRRLQVVDLRSHYTTTVTLYWICIILAFICLALELRRVCRCYSKSAHHISTDRCSCWTLLFLFQPAAMIVSFSVFTVRFVQSTDEMLELDADMSLTTLSIDNVFQQTQMDYYNKLINVLVLVFLNLQLFRYALMYFPHLAFLTAMVSKLLKPLLYILLFSLMAFTVYANFLYVMFSSSQRAYSTFSRTIMEAIRHMMGGTRGWQELYNLHPTLFTVVHIGGFGVIQLMLNSMALAVMISHKKEKDLRQNYSYHRFWSAEISRKGGKSKEEFNPAMIGEKEKDARDHAR</sequence>